<dbReference type="Gene3D" id="3.40.190.10">
    <property type="entry name" value="Periplasmic binding protein-like II"/>
    <property type="match status" value="1"/>
</dbReference>
<evidence type="ECO:0000256" key="1">
    <source>
        <dbReference type="ARBA" id="ARBA00006987"/>
    </source>
</evidence>
<comment type="similarity">
    <text evidence="1">Belongs to the UPF0065 (bug) family.</text>
</comment>
<dbReference type="AlphaFoldDB" id="A0A261S1E5"/>
<dbReference type="OrthoDB" id="8678477at2"/>
<dbReference type="Pfam" id="PF03401">
    <property type="entry name" value="TctC"/>
    <property type="match status" value="1"/>
</dbReference>
<sequence length="323" mass="33812">MKLCKTLAAAMFFAATAAGSGTHAADAYPNRPIILVVPFTPGSGTDVSARQLGKTLSEKSGQQVIVENRPGGNNAIGVRHVVNAAPDGYTILIGTNSPVAGNVALFKSLAYDPVKDLKPVAPLSRQDWVVVVKSDSRFKTLKELLAAGKQDPLLLTAGAGAAGYQLAAMMLAKNAGADVNVIPYSGTPQAVQDVLGGRLSFAVVDAGSVLTQIKGGNLRAIGALAEDRIELLPDVPTLKELGLPSIPLMSWAGIFVPARTPDDVVTKLQGLIEASLITNQLRDYYKSIGAVTLSGGPDELRKMQTADITVYRDAMKKTGLPQI</sequence>
<keyword evidence="4" id="KW-1185">Reference proteome</keyword>
<dbReference type="CDD" id="cd07012">
    <property type="entry name" value="PBP2_Bug_TTT"/>
    <property type="match status" value="1"/>
</dbReference>
<evidence type="ECO:0008006" key="5">
    <source>
        <dbReference type="Google" id="ProtNLM"/>
    </source>
</evidence>
<dbReference type="PIRSF" id="PIRSF017082">
    <property type="entry name" value="YflP"/>
    <property type="match status" value="1"/>
</dbReference>
<dbReference type="InterPro" id="IPR042100">
    <property type="entry name" value="Bug_dom1"/>
</dbReference>
<evidence type="ECO:0000313" key="3">
    <source>
        <dbReference type="EMBL" id="OZI31159.1"/>
    </source>
</evidence>
<feature type="chain" id="PRO_5012989393" description="ABC transporter substrate-binding protein" evidence="2">
    <location>
        <begin position="25"/>
        <end position="323"/>
    </location>
</feature>
<organism evidence="3 4">
    <name type="scientific">Bordetella genomosp. 10</name>
    <dbReference type="NCBI Taxonomy" id="1416804"/>
    <lineage>
        <taxon>Bacteria</taxon>
        <taxon>Pseudomonadati</taxon>
        <taxon>Pseudomonadota</taxon>
        <taxon>Betaproteobacteria</taxon>
        <taxon>Burkholderiales</taxon>
        <taxon>Alcaligenaceae</taxon>
        <taxon>Bordetella</taxon>
    </lineage>
</organism>
<dbReference type="PANTHER" id="PTHR42928">
    <property type="entry name" value="TRICARBOXYLATE-BINDING PROTEIN"/>
    <property type="match status" value="1"/>
</dbReference>
<reference evidence="4" key="1">
    <citation type="submission" date="2017-05" db="EMBL/GenBank/DDBJ databases">
        <title>Complete and WGS of Bordetella genogroups.</title>
        <authorList>
            <person name="Spilker T."/>
            <person name="Lipuma J."/>
        </authorList>
    </citation>
    <scope>NUCLEOTIDE SEQUENCE [LARGE SCALE GENOMIC DNA]</scope>
    <source>
        <strain evidence="4">AU16122</strain>
    </source>
</reference>
<keyword evidence="2" id="KW-0732">Signal</keyword>
<gene>
    <name evidence="3" type="ORF">CAL29_24825</name>
</gene>
<comment type="caution">
    <text evidence="3">The sequence shown here is derived from an EMBL/GenBank/DDBJ whole genome shotgun (WGS) entry which is preliminary data.</text>
</comment>
<feature type="signal peptide" evidence="2">
    <location>
        <begin position="1"/>
        <end position="24"/>
    </location>
</feature>
<dbReference type="EMBL" id="NEVM01000005">
    <property type="protein sequence ID" value="OZI31159.1"/>
    <property type="molecule type" value="Genomic_DNA"/>
</dbReference>
<dbReference type="PANTHER" id="PTHR42928:SF5">
    <property type="entry name" value="BLR1237 PROTEIN"/>
    <property type="match status" value="1"/>
</dbReference>
<dbReference type="InterPro" id="IPR005064">
    <property type="entry name" value="BUG"/>
</dbReference>
<dbReference type="RefSeq" id="WP_094855572.1">
    <property type="nucleotide sequence ID" value="NZ_NEVM01000005.1"/>
</dbReference>
<name>A0A261S1E5_9BORD</name>
<proteinExistence type="inferred from homology"/>
<protein>
    <recommendedName>
        <fullName evidence="5">ABC transporter substrate-binding protein</fullName>
    </recommendedName>
</protein>
<accession>A0A261S1E5</accession>
<dbReference type="Gene3D" id="3.40.190.150">
    <property type="entry name" value="Bordetella uptake gene, domain 1"/>
    <property type="match status" value="1"/>
</dbReference>
<evidence type="ECO:0000313" key="4">
    <source>
        <dbReference type="Proteomes" id="UP000216020"/>
    </source>
</evidence>
<dbReference type="SUPFAM" id="SSF53850">
    <property type="entry name" value="Periplasmic binding protein-like II"/>
    <property type="match status" value="1"/>
</dbReference>
<dbReference type="Proteomes" id="UP000216020">
    <property type="component" value="Unassembled WGS sequence"/>
</dbReference>
<evidence type="ECO:0000256" key="2">
    <source>
        <dbReference type="SAM" id="SignalP"/>
    </source>
</evidence>